<evidence type="ECO:0000313" key="3">
    <source>
        <dbReference type="EMBL" id="MFD2761680.1"/>
    </source>
</evidence>
<dbReference type="Proteomes" id="UP001597502">
    <property type="component" value="Unassembled WGS sequence"/>
</dbReference>
<reference evidence="4" key="1">
    <citation type="journal article" date="2019" name="Int. J. Syst. Evol. Microbiol.">
        <title>The Global Catalogue of Microorganisms (GCM) 10K type strain sequencing project: providing services to taxonomists for standard genome sequencing and annotation.</title>
        <authorList>
            <consortium name="The Broad Institute Genomics Platform"/>
            <consortium name="The Broad Institute Genome Sequencing Center for Infectious Disease"/>
            <person name="Wu L."/>
            <person name="Ma J."/>
        </authorList>
    </citation>
    <scope>NUCLEOTIDE SEQUENCE [LARGE SCALE GENOMIC DNA]</scope>
    <source>
        <strain evidence="4">TISTR 1535</strain>
    </source>
</reference>
<keyword evidence="1" id="KW-0720">Serine protease</keyword>
<feature type="transmembrane region" description="Helical" evidence="2">
    <location>
        <begin position="54"/>
        <end position="71"/>
    </location>
</feature>
<keyword evidence="2" id="KW-1133">Transmembrane helix</keyword>
<keyword evidence="2" id="KW-0472">Membrane</keyword>
<dbReference type="GO" id="GO:0008233">
    <property type="term" value="F:peptidase activity"/>
    <property type="evidence" value="ECO:0007669"/>
    <property type="project" value="UniProtKB-KW"/>
</dbReference>
<dbReference type="EMBL" id="JBHUNA010000024">
    <property type="protein sequence ID" value="MFD2761680.1"/>
    <property type="molecule type" value="Genomic_DNA"/>
</dbReference>
<evidence type="ECO:0000313" key="4">
    <source>
        <dbReference type="Proteomes" id="UP001597502"/>
    </source>
</evidence>
<gene>
    <name evidence="3" type="ORF">ACFSUO_12030</name>
</gene>
<dbReference type="SUPFAM" id="SSF50494">
    <property type="entry name" value="Trypsin-like serine proteases"/>
    <property type="match status" value="1"/>
</dbReference>
<keyword evidence="4" id="KW-1185">Reference proteome</keyword>
<dbReference type="PANTHER" id="PTHR43019">
    <property type="entry name" value="SERINE ENDOPROTEASE DEGS"/>
    <property type="match status" value="1"/>
</dbReference>
<organism evidence="3 4">
    <name type="scientific">Lentibacillus juripiscarius</name>
    <dbReference type="NCBI Taxonomy" id="257446"/>
    <lineage>
        <taxon>Bacteria</taxon>
        <taxon>Bacillati</taxon>
        <taxon>Bacillota</taxon>
        <taxon>Bacilli</taxon>
        <taxon>Bacillales</taxon>
        <taxon>Bacillaceae</taxon>
        <taxon>Lentibacillus</taxon>
    </lineage>
</organism>
<keyword evidence="2" id="KW-0812">Transmembrane</keyword>
<evidence type="ECO:0000256" key="1">
    <source>
        <dbReference type="ARBA" id="ARBA00022825"/>
    </source>
</evidence>
<comment type="caution">
    <text evidence="3">The sequence shown here is derived from an EMBL/GenBank/DDBJ whole genome shotgun (WGS) entry which is preliminary data.</text>
</comment>
<evidence type="ECO:0000256" key="2">
    <source>
        <dbReference type="SAM" id="Phobius"/>
    </source>
</evidence>
<keyword evidence="3" id="KW-0645">Protease</keyword>
<accession>A0ABW5VAK3</accession>
<sequence length="270" mass="30273">MKDGRDDRDIIDDDLYEDFDEEELYELVEQERQRALEKSLREKDNKPKRPFPKWVFWLIAAGMVLNTISMLPRTFSIPAIDFLLTSAELSTQDTIQSYKKSVVVIETDDGRGTGFSISDDGTILTNHHVVEGEDTVTVAFPEKGLFSGDVVETYPGTDLAVLEVEGSGLPHLDLAADKAWQQEDQQVYFIGNPIRFNGIANKGTVLKPITLDGWDKPVIMMDAPVYRGNSGSPVINQDGKVIGVVFATLRHDTYGRVGLFIPIDYYHKQS</sequence>
<name>A0ABW5VAK3_9BACI</name>
<dbReference type="PRINTS" id="PR00834">
    <property type="entry name" value="PROTEASES2C"/>
</dbReference>
<dbReference type="InterPro" id="IPR043504">
    <property type="entry name" value="Peptidase_S1_PA_chymotrypsin"/>
</dbReference>
<protein>
    <submittedName>
        <fullName evidence="3">S1C family serine protease</fullName>
        <ecNumber evidence="3">3.4.21.-</ecNumber>
    </submittedName>
</protein>
<dbReference type="GO" id="GO:0006508">
    <property type="term" value="P:proteolysis"/>
    <property type="evidence" value="ECO:0007669"/>
    <property type="project" value="UniProtKB-KW"/>
</dbReference>
<dbReference type="PANTHER" id="PTHR43019:SF23">
    <property type="entry name" value="PROTEASE DO-LIKE 5, CHLOROPLASTIC"/>
    <property type="match status" value="1"/>
</dbReference>
<proteinExistence type="predicted"/>
<keyword evidence="3" id="KW-0378">Hydrolase</keyword>
<dbReference type="Gene3D" id="2.40.10.10">
    <property type="entry name" value="Trypsin-like serine proteases"/>
    <property type="match status" value="2"/>
</dbReference>
<dbReference type="EC" id="3.4.21.-" evidence="3"/>
<dbReference type="InterPro" id="IPR009003">
    <property type="entry name" value="Peptidase_S1_PA"/>
</dbReference>
<dbReference type="InterPro" id="IPR001940">
    <property type="entry name" value="Peptidase_S1C"/>
</dbReference>
<dbReference type="Pfam" id="PF13365">
    <property type="entry name" value="Trypsin_2"/>
    <property type="match status" value="1"/>
</dbReference>
<dbReference type="RefSeq" id="WP_382394416.1">
    <property type="nucleotide sequence ID" value="NZ_JBHUNA010000024.1"/>
</dbReference>